<keyword evidence="2" id="KW-0472">Membrane</keyword>
<feature type="region of interest" description="Disordered" evidence="1">
    <location>
        <begin position="1"/>
        <end position="56"/>
    </location>
</feature>
<proteinExistence type="predicted"/>
<feature type="compositionally biased region" description="Basic and acidic residues" evidence="1">
    <location>
        <begin position="31"/>
        <end position="40"/>
    </location>
</feature>
<sequence>MMSGQENKQVDDRVDAESDGRSEAVPMTDTTVDRAPKTVKEQVSPAMSDETVAEEPQPTYVPAALAMGIMMLLWGILTNWIMSAAGALVIIWAVTGWVREMHEP</sequence>
<evidence type="ECO:0000256" key="1">
    <source>
        <dbReference type="SAM" id="MobiDB-lite"/>
    </source>
</evidence>
<keyword evidence="2" id="KW-0812">Transmembrane</keyword>
<protein>
    <submittedName>
        <fullName evidence="3">Uncharacterized protein</fullName>
    </submittedName>
</protein>
<dbReference type="EMBL" id="EF591885">
    <property type="protein sequence ID" value="ABX10600.1"/>
    <property type="molecule type" value="Genomic_DNA"/>
</dbReference>
<evidence type="ECO:0000256" key="2">
    <source>
        <dbReference type="SAM" id="Phobius"/>
    </source>
</evidence>
<feature type="compositionally biased region" description="Basic and acidic residues" evidence="1">
    <location>
        <begin position="8"/>
        <end position="22"/>
    </location>
</feature>
<reference evidence="3" key="1">
    <citation type="journal article" date="2007" name="ISME J.">
        <title>Fosmids of novel marine Planctomycetes from the Namibian and Oregon coast upwelling systems and their cross-comparison with planctomycete genomes.</title>
        <authorList>
            <person name="Woebken D."/>
            <person name="Teeling H."/>
            <person name="Wecker P."/>
            <person name="Dumitriu A."/>
            <person name="Kostadinov I."/>
            <person name="DeLong E.F."/>
            <person name="Amann R."/>
            <person name="Gloeckner F.O."/>
        </authorList>
    </citation>
    <scope>NUCLEOTIDE SEQUENCE</scope>
</reference>
<dbReference type="AlphaFoldDB" id="A9LGS9"/>
<accession>A9LGS9</accession>
<gene>
    <name evidence="3" type="ORF">6N14_7</name>
</gene>
<feature type="transmembrane region" description="Helical" evidence="2">
    <location>
        <begin position="72"/>
        <end position="94"/>
    </location>
</feature>
<name>A9LGS9_9BACT</name>
<evidence type="ECO:0000313" key="3">
    <source>
        <dbReference type="EMBL" id="ABX10600.1"/>
    </source>
</evidence>
<organism evidence="3">
    <name type="scientific">uncultured planctomycete 6N14</name>
    <dbReference type="NCBI Taxonomy" id="455069"/>
    <lineage>
        <taxon>Bacteria</taxon>
        <taxon>Pseudomonadati</taxon>
        <taxon>Planctomycetota</taxon>
        <taxon>Planctomycetia</taxon>
        <taxon>Planctomycetales</taxon>
        <taxon>environmental samples</taxon>
    </lineage>
</organism>
<keyword evidence="2" id="KW-1133">Transmembrane helix</keyword>